<evidence type="ECO:0000313" key="2">
    <source>
        <dbReference type="Proteomes" id="UP001610334"/>
    </source>
</evidence>
<sequence length="188" mass="21587">MERLPYPPSTALLPELPTANMLRMLTHSPATLHPVLALGTACLSQISIPEALREVLALFCGIKFQSKYVWSRHIKDAVKRGVTVQQLDALQNRNFTNCQVWNERDIAFLRFLDEVIDLPAATDQTFLEARKWFDERQIVEIIIAQGFYYMWSRVSTTIQVDIDEEVPGDYEKAQQWAALKNESSDSRD</sequence>
<reference evidence="1 2" key="1">
    <citation type="submission" date="2024-07" db="EMBL/GenBank/DDBJ databases">
        <title>Section-level genome sequencing and comparative genomics of Aspergillus sections Usti and Cavernicolus.</title>
        <authorList>
            <consortium name="Lawrence Berkeley National Laboratory"/>
            <person name="Nybo J.L."/>
            <person name="Vesth T.C."/>
            <person name="Theobald S."/>
            <person name="Frisvad J.C."/>
            <person name="Larsen T.O."/>
            <person name="Kjaerboelling I."/>
            <person name="Rothschild-Mancinelli K."/>
            <person name="Lyhne E.K."/>
            <person name="Kogle M.E."/>
            <person name="Barry K."/>
            <person name="Clum A."/>
            <person name="Na H."/>
            <person name="Ledsgaard L."/>
            <person name="Lin J."/>
            <person name="Lipzen A."/>
            <person name="Kuo A."/>
            <person name="Riley R."/>
            <person name="Mondo S."/>
            <person name="Labutti K."/>
            <person name="Haridas S."/>
            <person name="Pangalinan J."/>
            <person name="Salamov A.A."/>
            <person name="Simmons B.A."/>
            <person name="Magnuson J.K."/>
            <person name="Chen J."/>
            <person name="Drula E."/>
            <person name="Henrissat B."/>
            <person name="Wiebenga A."/>
            <person name="Lubbers R.J."/>
            <person name="Gomes A.C."/>
            <person name="Makela M.R."/>
            <person name="Stajich J."/>
            <person name="Grigoriev I.V."/>
            <person name="Mortensen U.H."/>
            <person name="De Vries R.P."/>
            <person name="Baker S.E."/>
            <person name="Andersen M.R."/>
        </authorList>
    </citation>
    <scope>NUCLEOTIDE SEQUENCE [LARGE SCALE GENOMIC DNA]</scope>
    <source>
        <strain evidence="1 2">CBS 588.65</strain>
    </source>
</reference>
<dbReference type="PANTHER" id="PTHR34846">
    <property type="entry name" value="4-CARBOXYMUCONOLACTONE DECARBOXYLASE FAMILY PROTEIN (AFU_ORTHOLOGUE AFUA_6G11590)"/>
    <property type="match status" value="1"/>
</dbReference>
<evidence type="ECO:0000313" key="1">
    <source>
        <dbReference type="EMBL" id="KAL2801832.1"/>
    </source>
</evidence>
<protein>
    <submittedName>
        <fullName evidence="1">AhpD-like protein</fullName>
    </submittedName>
</protein>
<accession>A0ABR4GRY9</accession>
<dbReference type="Gene3D" id="1.20.1290.10">
    <property type="entry name" value="AhpD-like"/>
    <property type="match status" value="1"/>
</dbReference>
<keyword evidence="2" id="KW-1185">Reference proteome</keyword>
<dbReference type="InterPro" id="IPR029032">
    <property type="entry name" value="AhpD-like"/>
</dbReference>
<gene>
    <name evidence="1" type="ORF">BJX63DRAFT_438448</name>
</gene>
<organism evidence="1 2">
    <name type="scientific">Aspergillus granulosus</name>
    <dbReference type="NCBI Taxonomy" id="176169"/>
    <lineage>
        <taxon>Eukaryota</taxon>
        <taxon>Fungi</taxon>
        <taxon>Dikarya</taxon>
        <taxon>Ascomycota</taxon>
        <taxon>Pezizomycotina</taxon>
        <taxon>Eurotiomycetes</taxon>
        <taxon>Eurotiomycetidae</taxon>
        <taxon>Eurotiales</taxon>
        <taxon>Aspergillaceae</taxon>
        <taxon>Aspergillus</taxon>
        <taxon>Aspergillus subgen. Nidulantes</taxon>
    </lineage>
</organism>
<comment type="caution">
    <text evidence="1">The sequence shown here is derived from an EMBL/GenBank/DDBJ whole genome shotgun (WGS) entry which is preliminary data.</text>
</comment>
<name>A0ABR4GRY9_9EURO</name>
<proteinExistence type="predicted"/>
<dbReference type="Proteomes" id="UP001610334">
    <property type="component" value="Unassembled WGS sequence"/>
</dbReference>
<dbReference type="SUPFAM" id="SSF69118">
    <property type="entry name" value="AhpD-like"/>
    <property type="match status" value="1"/>
</dbReference>
<dbReference type="PANTHER" id="PTHR34846:SF11">
    <property type="entry name" value="4-CARBOXYMUCONOLACTONE DECARBOXYLASE FAMILY PROTEIN (AFU_ORTHOLOGUE AFUA_6G11590)"/>
    <property type="match status" value="1"/>
</dbReference>
<dbReference type="EMBL" id="JBFXLT010000238">
    <property type="protein sequence ID" value="KAL2801832.1"/>
    <property type="molecule type" value="Genomic_DNA"/>
</dbReference>